<evidence type="ECO:0000256" key="1">
    <source>
        <dbReference type="ARBA" id="ARBA00004141"/>
    </source>
</evidence>
<feature type="transmembrane region" description="Helical" evidence="8">
    <location>
        <begin position="47"/>
        <end position="67"/>
    </location>
</feature>
<keyword evidence="6 8" id="KW-0472">Membrane</keyword>
<gene>
    <name evidence="9" type="ORF">BGZ80_007495</name>
</gene>
<dbReference type="Pfam" id="PF00474">
    <property type="entry name" value="SSF"/>
    <property type="match status" value="1"/>
</dbReference>
<reference evidence="9" key="1">
    <citation type="journal article" date="2020" name="Fungal Divers.">
        <title>Resolving the Mortierellaceae phylogeny through synthesis of multi-gene phylogenetics and phylogenomics.</title>
        <authorList>
            <person name="Vandepol N."/>
            <person name="Liber J."/>
            <person name="Desiro A."/>
            <person name="Na H."/>
            <person name="Kennedy M."/>
            <person name="Barry K."/>
            <person name="Grigoriev I.V."/>
            <person name="Miller A.N."/>
            <person name="O'Donnell K."/>
            <person name="Stajich J.E."/>
            <person name="Bonito G."/>
        </authorList>
    </citation>
    <scope>NUCLEOTIDE SEQUENCE</scope>
    <source>
        <strain evidence="9">NRRL 2769</strain>
    </source>
</reference>
<dbReference type="PANTHER" id="PTHR48086">
    <property type="entry name" value="SODIUM/PROLINE SYMPORTER-RELATED"/>
    <property type="match status" value="1"/>
</dbReference>
<feature type="transmembrane region" description="Helical" evidence="8">
    <location>
        <begin position="266"/>
        <end position="288"/>
    </location>
</feature>
<name>A0A9P6MEL8_9FUNG</name>
<organism evidence="9 10">
    <name type="scientific">Entomortierella chlamydospora</name>
    <dbReference type="NCBI Taxonomy" id="101097"/>
    <lineage>
        <taxon>Eukaryota</taxon>
        <taxon>Fungi</taxon>
        <taxon>Fungi incertae sedis</taxon>
        <taxon>Mucoromycota</taxon>
        <taxon>Mortierellomycotina</taxon>
        <taxon>Mortierellomycetes</taxon>
        <taxon>Mortierellales</taxon>
        <taxon>Mortierellaceae</taxon>
        <taxon>Entomortierella</taxon>
    </lineage>
</organism>
<feature type="transmembrane region" description="Helical" evidence="8">
    <location>
        <begin position="6"/>
        <end position="26"/>
    </location>
</feature>
<evidence type="ECO:0000256" key="7">
    <source>
        <dbReference type="RuleBase" id="RU362091"/>
    </source>
</evidence>
<dbReference type="InterPro" id="IPR050277">
    <property type="entry name" value="Sodium:Solute_Symporter"/>
</dbReference>
<dbReference type="PANTHER" id="PTHR48086:SF10">
    <property type="entry name" value="AGR155CP"/>
    <property type="match status" value="1"/>
</dbReference>
<protein>
    <recommendedName>
        <fullName evidence="11">Sodium:solute symporter family protein</fullName>
    </recommendedName>
</protein>
<comment type="caution">
    <text evidence="9">The sequence shown here is derived from an EMBL/GenBank/DDBJ whole genome shotgun (WGS) entry which is preliminary data.</text>
</comment>
<comment type="similarity">
    <text evidence="2 7">Belongs to the sodium:solute symporter (SSF) (TC 2.A.21) family.</text>
</comment>
<evidence type="ECO:0000256" key="4">
    <source>
        <dbReference type="ARBA" id="ARBA00022692"/>
    </source>
</evidence>
<dbReference type="EMBL" id="JAAAID010003857">
    <property type="protein sequence ID" value="KAF9995477.1"/>
    <property type="molecule type" value="Genomic_DNA"/>
</dbReference>
<sequence length="332" mass="35640">MSLESVTYGLSVTTIVLFGLSALFLARRRQRVKQDDTEFFLTARHSVPLRTIAWSFYAQGVGAWVIFSMPAYVVSAGMVGLVAYSISCGLPIVIVAYVGAILHRKYPGVLSLGDFVQWRFGTIPTIIVTVVMLFNMFIALCAEYTSIGNLMELVIGAPRLPIVICVAVVTSVYTAAGGLYVSILTDVGQGVFGILLLVIMYIYVAVTFRPASLPTPLSPELGANYWGWAAVGAMPISMTCATFFSEAPWQRIWASADERALKKGSIIGALGLIVVCFLYGFGGFLSLWADFPQTSTDGSTAFFDLLNAGNATAPGWIVVLAALATVTMNEGC</sequence>
<keyword evidence="3" id="KW-0813">Transport</keyword>
<dbReference type="GO" id="GO:0005886">
    <property type="term" value="C:plasma membrane"/>
    <property type="evidence" value="ECO:0007669"/>
    <property type="project" value="TreeGrafter"/>
</dbReference>
<feature type="transmembrane region" description="Helical" evidence="8">
    <location>
        <begin position="187"/>
        <end position="206"/>
    </location>
</feature>
<evidence type="ECO:0000256" key="3">
    <source>
        <dbReference type="ARBA" id="ARBA00022448"/>
    </source>
</evidence>
<dbReference type="InterPro" id="IPR001734">
    <property type="entry name" value="Na/solute_symporter"/>
</dbReference>
<evidence type="ECO:0000256" key="2">
    <source>
        <dbReference type="ARBA" id="ARBA00006434"/>
    </source>
</evidence>
<dbReference type="AlphaFoldDB" id="A0A9P6MEL8"/>
<evidence type="ECO:0000256" key="8">
    <source>
        <dbReference type="SAM" id="Phobius"/>
    </source>
</evidence>
<feature type="transmembrane region" description="Helical" evidence="8">
    <location>
        <begin position="226"/>
        <end position="245"/>
    </location>
</feature>
<comment type="subcellular location">
    <subcellularLocation>
        <location evidence="1">Membrane</location>
        <topology evidence="1">Multi-pass membrane protein</topology>
    </subcellularLocation>
</comment>
<dbReference type="InterPro" id="IPR038377">
    <property type="entry name" value="Na/Glc_symporter_sf"/>
</dbReference>
<evidence type="ECO:0008006" key="11">
    <source>
        <dbReference type="Google" id="ProtNLM"/>
    </source>
</evidence>
<dbReference type="Gene3D" id="1.20.1730.10">
    <property type="entry name" value="Sodium/glucose cotransporter"/>
    <property type="match status" value="1"/>
</dbReference>
<evidence type="ECO:0000256" key="6">
    <source>
        <dbReference type="ARBA" id="ARBA00023136"/>
    </source>
</evidence>
<keyword evidence="5 8" id="KW-1133">Transmembrane helix</keyword>
<accession>A0A9P6MEL8</accession>
<dbReference type="PROSITE" id="PS50283">
    <property type="entry name" value="NA_SOLUT_SYMP_3"/>
    <property type="match status" value="1"/>
</dbReference>
<feature type="transmembrane region" description="Helical" evidence="8">
    <location>
        <begin position="73"/>
        <end position="99"/>
    </location>
</feature>
<evidence type="ECO:0000313" key="10">
    <source>
        <dbReference type="Proteomes" id="UP000703661"/>
    </source>
</evidence>
<feature type="transmembrane region" description="Helical" evidence="8">
    <location>
        <begin position="160"/>
        <end position="180"/>
    </location>
</feature>
<evidence type="ECO:0000256" key="5">
    <source>
        <dbReference type="ARBA" id="ARBA00022989"/>
    </source>
</evidence>
<keyword evidence="4 8" id="KW-0812">Transmembrane</keyword>
<proteinExistence type="inferred from homology"/>
<dbReference type="GO" id="GO:0015606">
    <property type="term" value="F:spermidine transmembrane transporter activity"/>
    <property type="evidence" value="ECO:0007669"/>
    <property type="project" value="TreeGrafter"/>
</dbReference>
<keyword evidence="10" id="KW-1185">Reference proteome</keyword>
<evidence type="ECO:0000313" key="9">
    <source>
        <dbReference type="EMBL" id="KAF9995477.1"/>
    </source>
</evidence>
<feature type="transmembrane region" description="Helical" evidence="8">
    <location>
        <begin position="120"/>
        <end position="140"/>
    </location>
</feature>
<feature type="transmembrane region" description="Helical" evidence="8">
    <location>
        <begin position="308"/>
        <end position="328"/>
    </location>
</feature>
<feature type="non-terminal residue" evidence="9">
    <location>
        <position position="1"/>
    </location>
</feature>
<dbReference type="Proteomes" id="UP000703661">
    <property type="component" value="Unassembled WGS sequence"/>
</dbReference>